<organism evidence="1 2">
    <name type="scientific">Hymenobacter nivis</name>
    <dbReference type="NCBI Taxonomy" id="1850093"/>
    <lineage>
        <taxon>Bacteria</taxon>
        <taxon>Pseudomonadati</taxon>
        <taxon>Bacteroidota</taxon>
        <taxon>Cytophagia</taxon>
        <taxon>Cytophagales</taxon>
        <taxon>Hymenobacteraceae</taxon>
        <taxon>Hymenobacter</taxon>
    </lineage>
</organism>
<dbReference type="Proteomes" id="UP000245999">
    <property type="component" value="Chromosome"/>
</dbReference>
<dbReference type="RefSeq" id="WP_109654525.1">
    <property type="nucleotide sequence ID" value="NZ_CP029145.1"/>
</dbReference>
<dbReference type="InterPro" id="IPR013783">
    <property type="entry name" value="Ig-like_fold"/>
</dbReference>
<evidence type="ECO:0000313" key="1">
    <source>
        <dbReference type="EMBL" id="AWM31753.1"/>
    </source>
</evidence>
<accession>A0A2Z3GE49</accession>
<sequence length="252" mass="27075">MRVVYTGHVTFVGTGQTIVNDWIWIAATVALPAQATLTNHYMLSLERLTLADGATLHNVHQCTTTALALDAGATVQNDTDAWMQVYTAAFTNDGLIRNCGTFLAQDWAASGRVVGCTPLPVKLISFTAEPAAGAVALRWRTAQEVNAARYEVERSTDGLLFATLSQQPARGAGAYAASDQARPGPQYYRLRLVDADASFSYSPVAVVNGAALIGRVWYNEIGQRLGAPQAGFLIEVSTYANGAVESRKYLQQ</sequence>
<proteinExistence type="predicted"/>
<dbReference type="OrthoDB" id="868831at2"/>
<reference evidence="2" key="1">
    <citation type="submission" date="2018-04" db="EMBL/GenBank/DDBJ databases">
        <title>Complete genome of Antarctic heterotrophic bacterium Hymenobacter nivis.</title>
        <authorList>
            <person name="Terashima M."/>
        </authorList>
    </citation>
    <scope>NUCLEOTIDE SEQUENCE [LARGE SCALE GENOMIC DNA]</scope>
    <source>
        <strain evidence="2">NBRC 111535</strain>
    </source>
</reference>
<protein>
    <submittedName>
        <fullName evidence="1">Uncharacterized protein</fullName>
    </submittedName>
</protein>
<dbReference type="Gene3D" id="2.60.40.10">
    <property type="entry name" value="Immunoglobulins"/>
    <property type="match status" value="1"/>
</dbReference>
<keyword evidence="2" id="KW-1185">Reference proteome</keyword>
<dbReference type="AlphaFoldDB" id="A0A2Z3GE49"/>
<evidence type="ECO:0000313" key="2">
    <source>
        <dbReference type="Proteomes" id="UP000245999"/>
    </source>
</evidence>
<name>A0A2Z3GE49_9BACT</name>
<gene>
    <name evidence="1" type="ORF">DDQ68_02510</name>
</gene>
<dbReference type="KEGG" id="hnv:DDQ68_02510"/>
<dbReference type="EMBL" id="CP029145">
    <property type="protein sequence ID" value="AWM31753.1"/>
    <property type="molecule type" value="Genomic_DNA"/>
</dbReference>